<dbReference type="InterPro" id="IPR036597">
    <property type="entry name" value="Fido-like_dom_sf"/>
</dbReference>
<evidence type="ECO:0000259" key="2">
    <source>
        <dbReference type="PROSITE" id="PS51459"/>
    </source>
</evidence>
<dbReference type="InterPro" id="IPR023398">
    <property type="entry name" value="TIF_eIF4e-like"/>
</dbReference>
<evidence type="ECO:0000256" key="1">
    <source>
        <dbReference type="ARBA" id="ARBA00010568"/>
    </source>
</evidence>
<reference evidence="3 4" key="1">
    <citation type="submission" date="2024-03" db="EMBL/GenBank/DDBJ databases">
        <title>The Acrasis kona genome and developmental transcriptomes reveal deep origins of eukaryotic multicellular pathways.</title>
        <authorList>
            <person name="Sheikh S."/>
            <person name="Fu C.-J."/>
            <person name="Brown M.W."/>
            <person name="Baldauf S.L."/>
        </authorList>
    </citation>
    <scope>NUCLEOTIDE SEQUENCE [LARGE SCALE GENOMIC DNA]</scope>
    <source>
        <strain evidence="3 4">ATCC MYA-3509</strain>
    </source>
</reference>
<dbReference type="SUPFAM" id="SSF55418">
    <property type="entry name" value="eIF4e-like"/>
    <property type="match status" value="1"/>
</dbReference>
<dbReference type="Gene3D" id="3.30.760.10">
    <property type="entry name" value="RNA Cap, Translation Initiation Factor Eif4e"/>
    <property type="match status" value="1"/>
</dbReference>
<dbReference type="Gene3D" id="1.10.3290.10">
    <property type="entry name" value="Fido-like domain"/>
    <property type="match status" value="1"/>
</dbReference>
<dbReference type="Proteomes" id="UP001431209">
    <property type="component" value="Unassembled WGS sequence"/>
</dbReference>
<evidence type="ECO:0000313" key="3">
    <source>
        <dbReference type="EMBL" id="KAL0480598.1"/>
    </source>
</evidence>
<dbReference type="EMBL" id="JAOPGA020000676">
    <property type="protein sequence ID" value="KAL0480598.1"/>
    <property type="molecule type" value="Genomic_DNA"/>
</dbReference>
<keyword evidence="4" id="KW-1185">Reference proteome</keyword>
<evidence type="ECO:0000313" key="4">
    <source>
        <dbReference type="Proteomes" id="UP001431209"/>
    </source>
</evidence>
<protein>
    <recommendedName>
        <fullName evidence="2">Fido domain-containing protein</fullName>
    </recommendedName>
</protein>
<dbReference type="AlphaFoldDB" id="A0AAW2YUD8"/>
<dbReference type="SUPFAM" id="SSF140931">
    <property type="entry name" value="Fic-like"/>
    <property type="match status" value="1"/>
</dbReference>
<dbReference type="Pfam" id="PF08939">
    <property type="entry name" value="Bles03"/>
    <property type="match status" value="1"/>
</dbReference>
<dbReference type="InterPro" id="IPR003812">
    <property type="entry name" value="Fido"/>
</dbReference>
<accession>A0AAW2YUD8</accession>
<sequence length="587" mass="67487">MFLWKSLFNSGSFIKSLSNYPRGAFLINKIMYRHYPTVVKDCCSMPEYQLFVAITKSYCIYDIVDHDIKTSSGEEYFEQKLRGTKDMEHFDQVLDKIGFVAKSNLQDVALNYILTNDWVEGKKSYPKLSKDKNIELLSMYPSMGQDPLLPDIDNRTRHSHNTIDAIKQVLSKDFKIDQNLLTSLSKTFKNHPTIRTHENNDNIKVKLLAPALKILFENVKKSMSSGSDPLKIATYVARAVAIDLHPLTDCNGRTTRLLINAILISMDHPVIIFHDALAFYNSMSPGNILSLLKFLKEASNRTLLCIKKLFPSWIEPSILEPVIKKCSKLDLILYEAYNCDNVKKKLDMQYQALVEQKMYQKALEVAIIMKQGDKEKACIKLSIDENVKLPGRCDEYTTSFARGVQSLLYPFDTVWSFLDRLRPSSTIGPLYWIRLHRCSFDFGKGEDTSIPVMSNEFLKAINHNRHLKGEERRSYNTKIATVFCWKFGKWVIHRNRDQIDEAWKLVATALIQKKLGVSAKVSTLSQAYSVNKEAKTFIICVYNSDFDNKDEIDKNRKVLKDIGFDEELEYIRDIETLSRSAQDGMSV</sequence>
<comment type="caution">
    <text evidence="3">The sequence shown here is derived from an EMBL/GenBank/DDBJ whole genome shotgun (WGS) entry which is preliminary data.</text>
</comment>
<dbReference type="InterPro" id="IPR015034">
    <property type="entry name" value="Bles03"/>
</dbReference>
<proteinExistence type="inferred from homology"/>
<dbReference type="PANTHER" id="PTHR31977:SF1">
    <property type="entry name" value="UPF0696 PROTEIN C11ORF68"/>
    <property type="match status" value="1"/>
</dbReference>
<dbReference type="PANTHER" id="PTHR31977">
    <property type="entry name" value="UPF0696 PROTEIN C11ORF68"/>
    <property type="match status" value="1"/>
</dbReference>
<dbReference type="PROSITE" id="PS51459">
    <property type="entry name" value="FIDO"/>
    <property type="match status" value="1"/>
</dbReference>
<gene>
    <name evidence="3" type="ORF">AKO1_006781</name>
</gene>
<name>A0AAW2YUD8_9EUKA</name>
<organism evidence="3 4">
    <name type="scientific">Acrasis kona</name>
    <dbReference type="NCBI Taxonomy" id="1008807"/>
    <lineage>
        <taxon>Eukaryota</taxon>
        <taxon>Discoba</taxon>
        <taxon>Heterolobosea</taxon>
        <taxon>Tetramitia</taxon>
        <taxon>Eutetramitia</taxon>
        <taxon>Acrasidae</taxon>
        <taxon>Acrasis</taxon>
    </lineage>
</organism>
<comment type="similarity">
    <text evidence="1">Belongs to the UPF0696 family.</text>
</comment>
<feature type="domain" description="Fido" evidence="2">
    <location>
        <begin position="176"/>
        <end position="316"/>
    </location>
</feature>